<evidence type="ECO:0000256" key="1">
    <source>
        <dbReference type="SAM" id="SignalP"/>
    </source>
</evidence>
<gene>
    <name evidence="2" type="ORF">FBZ89_10656</name>
</gene>
<protein>
    <recommendedName>
        <fullName evidence="4">VCBS repeat-containing protein</fullName>
    </recommendedName>
</protein>
<sequence length="186" mass="20839">MKSMWHAASLIIALPLVLLGANRAQSRVGADLIVFKEISGKKIAFVRDLLALNTPQDDRPGQVDSPRKSVRYAEVDLDDDGTPEVLLAVADAYHCGSAGCTVYLYQKRGERWTFVTPIWSDPGDLLVLGRSDKGYRRLIHIYEDTNADRPGKDGVYPRHYELLSWTGSGYSYEPVTFETFTRETTP</sequence>
<dbReference type="Proteomes" id="UP000319859">
    <property type="component" value="Unassembled WGS sequence"/>
</dbReference>
<reference evidence="2 3" key="1">
    <citation type="submission" date="2019-06" db="EMBL/GenBank/DDBJ databases">
        <title>Genomic Encyclopedia of Type Strains, Phase IV (KMG-V): Genome sequencing to study the core and pangenomes of soil and plant-associated prokaryotes.</title>
        <authorList>
            <person name="Whitman W."/>
        </authorList>
    </citation>
    <scope>NUCLEOTIDE SEQUENCE [LARGE SCALE GENOMIC DNA]</scope>
    <source>
        <strain evidence="2 3">BR 11880</strain>
    </source>
</reference>
<evidence type="ECO:0000313" key="2">
    <source>
        <dbReference type="EMBL" id="TWB20657.1"/>
    </source>
</evidence>
<name>A0A560FGB7_9PROT</name>
<evidence type="ECO:0000313" key="3">
    <source>
        <dbReference type="Proteomes" id="UP000319859"/>
    </source>
</evidence>
<proteinExistence type="predicted"/>
<dbReference type="AlphaFoldDB" id="A0A560FGB7"/>
<dbReference type="OrthoDB" id="7359882at2"/>
<feature type="chain" id="PRO_5021737056" description="VCBS repeat-containing protein" evidence="1">
    <location>
        <begin position="21"/>
        <end position="186"/>
    </location>
</feature>
<evidence type="ECO:0008006" key="4">
    <source>
        <dbReference type="Google" id="ProtNLM"/>
    </source>
</evidence>
<organism evidence="2 3">
    <name type="scientific">Nitrospirillum amazonense</name>
    <dbReference type="NCBI Taxonomy" id="28077"/>
    <lineage>
        <taxon>Bacteria</taxon>
        <taxon>Pseudomonadati</taxon>
        <taxon>Pseudomonadota</taxon>
        <taxon>Alphaproteobacteria</taxon>
        <taxon>Rhodospirillales</taxon>
        <taxon>Azospirillaceae</taxon>
        <taxon>Nitrospirillum</taxon>
    </lineage>
</organism>
<keyword evidence="1" id="KW-0732">Signal</keyword>
<dbReference type="EMBL" id="VITN01000006">
    <property type="protein sequence ID" value="TWB20657.1"/>
    <property type="molecule type" value="Genomic_DNA"/>
</dbReference>
<feature type="signal peptide" evidence="1">
    <location>
        <begin position="1"/>
        <end position="20"/>
    </location>
</feature>
<dbReference type="RefSeq" id="WP_145750177.1">
    <property type="nucleotide sequence ID" value="NZ_VITN01000006.1"/>
</dbReference>
<accession>A0A560FGB7</accession>
<comment type="caution">
    <text evidence="2">The sequence shown here is derived from an EMBL/GenBank/DDBJ whole genome shotgun (WGS) entry which is preliminary data.</text>
</comment>